<keyword evidence="3" id="KW-1185">Reference proteome</keyword>
<organism evidence="2 3">
    <name type="scientific">Zymoseptoria brevis</name>
    <dbReference type="NCBI Taxonomy" id="1047168"/>
    <lineage>
        <taxon>Eukaryota</taxon>
        <taxon>Fungi</taxon>
        <taxon>Dikarya</taxon>
        <taxon>Ascomycota</taxon>
        <taxon>Pezizomycotina</taxon>
        <taxon>Dothideomycetes</taxon>
        <taxon>Dothideomycetidae</taxon>
        <taxon>Mycosphaerellales</taxon>
        <taxon>Mycosphaerellaceae</taxon>
        <taxon>Zymoseptoria</taxon>
    </lineage>
</organism>
<sequence>MEGTSLHKEAEGEQISKLLDRIAYIRKRSGDGQRILIAVAGGPGSGKSTLCARLLQEAQKKGLHDMVAVPMDGFHYPKSHLAALPEPAEAFARRGAFFTFDAAKFVEAVASLKAAVPGLAGTDISLPGFDHAVQDPVDNEILVLASAKVVLLEGNYVLLNEKPWDQISEMVDDRWYIDVPRDVAKLRLIERHLRAGIETCPVAAAARAESNDLMNADYVASRLIEPDMVIRSV</sequence>
<reference evidence="2 3" key="1">
    <citation type="submission" date="2015-03" db="EMBL/GenBank/DDBJ databases">
        <title>RNA-seq based gene annotation and comparative genomics of four Zymoseptoria species reveal species-specific pathogenicity related genes and transposable element activity.</title>
        <authorList>
            <person name="Grandaubert J."/>
            <person name="Bhattacharyya A."/>
            <person name="Stukenbrock E.H."/>
        </authorList>
    </citation>
    <scope>NUCLEOTIDE SEQUENCE [LARGE SCALE GENOMIC DNA]</scope>
    <source>
        <strain evidence="2 3">Zb18110</strain>
    </source>
</reference>
<feature type="domain" description="Phosphoribulokinase/uridine kinase" evidence="1">
    <location>
        <begin position="36"/>
        <end position="193"/>
    </location>
</feature>
<dbReference type="SUPFAM" id="SSF52540">
    <property type="entry name" value="P-loop containing nucleoside triphosphate hydrolases"/>
    <property type="match status" value="1"/>
</dbReference>
<evidence type="ECO:0000313" key="3">
    <source>
        <dbReference type="Proteomes" id="UP000033647"/>
    </source>
</evidence>
<dbReference type="Gene3D" id="3.40.50.300">
    <property type="entry name" value="P-loop containing nucleotide triphosphate hydrolases"/>
    <property type="match status" value="2"/>
</dbReference>
<dbReference type="GO" id="GO:0005524">
    <property type="term" value="F:ATP binding"/>
    <property type="evidence" value="ECO:0007669"/>
    <property type="project" value="InterPro"/>
</dbReference>
<dbReference type="EMBL" id="LAFY01004093">
    <property type="protein sequence ID" value="KJX95082.1"/>
    <property type="molecule type" value="Genomic_DNA"/>
</dbReference>
<dbReference type="OrthoDB" id="6362633at2759"/>
<accession>A0A0F4GDM2</accession>
<dbReference type="Proteomes" id="UP000033647">
    <property type="component" value="Unassembled WGS sequence"/>
</dbReference>
<name>A0A0F4GDM2_9PEZI</name>
<dbReference type="AlphaFoldDB" id="A0A0F4GDM2"/>
<dbReference type="Pfam" id="PF00485">
    <property type="entry name" value="PRK"/>
    <property type="match status" value="1"/>
</dbReference>
<dbReference type="InterPro" id="IPR027417">
    <property type="entry name" value="P-loop_NTPase"/>
</dbReference>
<dbReference type="PANTHER" id="PTHR10285">
    <property type="entry name" value="URIDINE KINASE"/>
    <property type="match status" value="1"/>
</dbReference>
<protein>
    <submittedName>
        <fullName evidence="2">Phosphoribulokinase/uridine kinase family protein</fullName>
    </submittedName>
</protein>
<keyword evidence="2" id="KW-0808">Transferase</keyword>
<proteinExistence type="predicted"/>
<evidence type="ECO:0000259" key="1">
    <source>
        <dbReference type="Pfam" id="PF00485"/>
    </source>
</evidence>
<keyword evidence="2" id="KW-0418">Kinase</keyword>
<comment type="caution">
    <text evidence="2">The sequence shown here is derived from an EMBL/GenBank/DDBJ whole genome shotgun (WGS) entry which is preliminary data.</text>
</comment>
<dbReference type="InterPro" id="IPR006083">
    <property type="entry name" value="PRK/URK"/>
</dbReference>
<evidence type="ECO:0000313" key="2">
    <source>
        <dbReference type="EMBL" id="KJX95082.1"/>
    </source>
</evidence>
<gene>
    <name evidence="2" type="ORF">TI39_contig4134g00025</name>
</gene>
<dbReference type="STRING" id="1047168.A0A0F4GDM2"/>
<dbReference type="GO" id="GO:0016301">
    <property type="term" value="F:kinase activity"/>
    <property type="evidence" value="ECO:0007669"/>
    <property type="project" value="UniProtKB-KW"/>
</dbReference>